<keyword evidence="1" id="KW-1133">Transmembrane helix</keyword>
<keyword evidence="1" id="KW-0472">Membrane</keyword>
<dbReference type="PANTHER" id="PTHR30336">
    <property type="entry name" value="INNER MEMBRANE PROTEIN, PROBABLE PERMEASE"/>
    <property type="match status" value="1"/>
</dbReference>
<keyword evidence="1" id="KW-0812">Transmembrane</keyword>
<dbReference type="RefSeq" id="WP_102227424.1">
    <property type="nucleotide sequence ID" value="NZ_PNFY01000004.1"/>
</dbReference>
<dbReference type="Gene3D" id="3.40.50.620">
    <property type="entry name" value="HUPs"/>
    <property type="match status" value="1"/>
</dbReference>
<feature type="transmembrane region" description="Helical" evidence="1">
    <location>
        <begin position="78"/>
        <end position="100"/>
    </location>
</feature>
<proteinExistence type="predicted"/>
<feature type="transmembrane region" description="Helical" evidence="1">
    <location>
        <begin position="21"/>
        <end position="40"/>
    </location>
</feature>
<dbReference type="PANTHER" id="PTHR30336:SF4">
    <property type="entry name" value="ENVELOPE BIOGENESIS FACTOR ELYC"/>
    <property type="match status" value="1"/>
</dbReference>
<evidence type="ECO:0000256" key="1">
    <source>
        <dbReference type="SAM" id="Phobius"/>
    </source>
</evidence>
<accession>A0A2N6SP49</accession>
<dbReference type="CDD" id="cd06259">
    <property type="entry name" value="YdcF-like"/>
    <property type="match status" value="1"/>
</dbReference>
<dbReference type="GO" id="GO:0043164">
    <property type="term" value="P:Gram-negative-bacterium-type cell wall biogenesis"/>
    <property type="evidence" value="ECO:0007669"/>
    <property type="project" value="TreeGrafter"/>
</dbReference>
<gene>
    <name evidence="3" type="ORF">CJ205_02025</name>
</gene>
<dbReference type="EMBL" id="PNHE01000005">
    <property type="protein sequence ID" value="PMC58848.1"/>
    <property type="molecule type" value="Genomic_DNA"/>
</dbReference>
<sequence>MIIGIGWIMTGIYFLLNKLTSTYSVWPGNVVLIMTILTLINYPFSPALLIGALVVSLPLIIGFLMVGVKRIKTQGLTAFNLFFVTVASVGTIFPLVYWTALMFNKYGLIFNWLMKLYQFVVLYIVLDYLHLLSTYFYYQFKSWQEKVTADPMVVLGCGLFNRTELSPTLKLRVQGAIHYHQKDQLITMSGGQGSDEDLPEGVAMKHYALAHGIPTDQIQVEDASTTTYENLKNTKELLSLDDKTPLYIVSSNYHLPRALYYARQLKLNGVGLYAKSPKKLWCLMLFREWVAFVVLRRRWHMILFPIFLIMYYYFL</sequence>
<reference evidence="3 4" key="1">
    <citation type="submission" date="2017-09" db="EMBL/GenBank/DDBJ databases">
        <title>Bacterial strain isolated from the female urinary microbiota.</title>
        <authorList>
            <person name="Thomas-White K."/>
            <person name="Kumar N."/>
            <person name="Forster S."/>
            <person name="Putonti C."/>
            <person name="Lawley T."/>
            <person name="Wolfe A.J."/>
        </authorList>
    </citation>
    <scope>NUCLEOTIDE SEQUENCE [LARGE SCALE GENOMIC DNA]</scope>
    <source>
        <strain evidence="3 4">UMB0852</strain>
    </source>
</reference>
<name>A0A2N6SP49_9LACT</name>
<dbReference type="InterPro" id="IPR014729">
    <property type="entry name" value="Rossmann-like_a/b/a_fold"/>
</dbReference>
<feature type="transmembrane region" description="Helical" evidence="1">
    <location>
        <begin position="120"/>
        <end position="138"/>
    </location>
</feature>
<dbReference type="Pfam" id="PF02698">
    <property type="entry name" value="DUF218"/>
    <property type="match status" value="1"/>
</dbReference>
<keyword evidence="4" id="KW-1185">Reference proteome</keyword>
<dbReference type="Proteomes" id="UP000235682">
    <property type="component" value="Unassembled WGS sequence"/>
</dbReference>
<evidence type="ECO:0000313" key="4">
    <source>
        <dbReference type="Proteomes" id="UP000235682"/>
    </source>
</evidence>
<feature type="transmembrane region" description="Helical" evidence="1">
    <location>
        <begin position="297"/>
        <end position="314"/>
    </location>
</feature>
<dbReference type="InterPro" id="IPR051599">
    <property type="entry name" value="Cell_Envelope_Assoc"/>
</dbReference>
<dbReference type="AlphaFoldDB" id="A0A2N6SP49"/>
<feature type="domain" description="DUF218" evidence="2">
    <location>
        <begin position="152"/>
        <end position="290"/>
    </location>
</feature>
<dbReference type="InterPro" id="IPR003848">
    <property type="entry name" value="DUF218"/>
</dbReference>
<evidence type="ECO:0000259" key="2">
    <source>
        <dbReference type="Pfam" id="PF02698"/>
    </source>
</evidence>
<dbReference type="GO" id="GO:0000270">
    <property type="term" value="P:peptidoglycan metabolic process"/>
    <property type="evidence" value="ECO:0007669"/>
    <property type="project" value="TreeGrafter"/>
</dbReference>
<organism evidence="3 4">
    <name type="scientific">Dolosicoccus paucivorans</name>
    <dbReference type="NCBI Taxonomy" id="84521"/>
    <lineage>
        <taxon>Bacteria</taxon>
        <taxon>Bacillati</taxon>
        <taxon>Bacillota</taxon>
        <taxon>Bacilli</taxon>
        <taxon>Lactobacillales</taxon>
        <taxon>Aerococcaceae</taxon>
        <taxon>Dolosicoccus</taxon>
    </lineage>
</organism>
<evidence type="ECO:0000313" key="3">
    <source>
        <dbReference type="EMBL" id="PMC58848.1"/>
    </source>
</evidence>
<comment type="caution">
    <text evidence="3">The sequence shown here is derived from an EMBL/GenBank/DDBJ whole genome shotgun (WGS) entry which is preliminary data.</text>
</comment>
<protein>
    <recommendedName>
        <fullName evidence="2">DUF218 domain-containing protein</fullName>
    </recommendedName>
</protein>
<feature type="transmembrane region" description="Helical" evidence="1">
    <location>
        <begin position="46"/>
        <end position="66"/>
    </location>
</feature>
<dbReference type="OrthoDB" id="9782395at2"/>
<dbReference type="GO" id="GO:0005886">
    <property type="term" value="C:plasma membrane"/>
    <property type="evidence" value="ECO:0007669"/>
    <property type="project" value="TreeGrafter"/>
</dbReference>
<dbReference type="STRING" id="84521.SAMN04487994_10579"/>